<accession>A0ABM3R024</accession>
<keyword evidence="4" id="KW-0406">Ion transport</keyword>
<organism evidence="5 6">
    <name type="scientific">Spinacia oleracea</name>
    <name type="common">Spinach</name>
    <dbReference type="NCBI Taxonomy" id="3562"/>
    <lineage>
        <taxon>Eukaryota</taxon>
        <taxon>Viridiplantae</taxon>
        <taxon>Streptophyta</taxon>
        <taxon>Embryophyta</taxon>
        <taxon>Tracheophyta</taxon>
        <taxon>Spermatophyta</taxon>
        <taxon>Magnoliopsida</taxon>
        <taxon>eudicotyledons</taxon>
        <taxon>Gunneridae</taxon>
        <taxon>Pentapetalae</taxon>
        <taxon>Caryophyllales</taxon>
        <taxon>Chenopodiaceae</taxon>
        <taxon>Chenopodioideae</taxon>
        <taxon>Anserineae</taxon>
        <taxon>Spinacia</taxon>
    </lineage>
</organism>
<gene>
    <name evidence="6" type="primary">LOC110802446</name>
</gene>
<protein>
    <submittedName>
        <fullName evidence="6">Sodium/hydrogen exchanger 1-like</fullName>
    </submittedName>
</protein>
<evidence type="ECO:0000256" key="3">
    <source>
        <dbReference type="ARBA" id="ARBA00022958"/>
    </source>
</evidence>
<keyword evidence="2" id="KW-0633">Potassium transport</keyword>
<reference evidence="5" key="1">
    <citation type="journal article" date="2021" name="Nat. Commun.">
        <title>Genomic analyses provide insights into spinach domestication and the genetic basis of agronomic traits.</title>
        <authorList>
            <person name="Cai X."/>
            <person name="Sun X."/>
            <person name="Xu C."/>
            <person name="Sun H."/>
            <person name="Wang X."/>
            <person name="Ge C."/>
            <person name="Zhang Z."/>
            <person name="Wang Q."/>
            <person name="Fei Z."/>
            <person name="Jiao C."/>
            <person name="Wang Q."/>
        </authorList>
    </citation>
    <scope>NUCLEOTIDE SEQUENCE [LARGE SCALE GENOMIC DNA]</scope>
    <source>
        <strain evidence="5">cv. Varoflay</strain>
    </source>
</reference>
<keyword evidence="1" id="KW-0813">Transport</keyword>
<reference evidence="6" key="2">
    <citation type="submission" date="2025-08" db="UniProtKB">
        <authorList>
            <consortium name="RefSeq"/>
        </authorList>
    </citation>
    <scope>IDENTIFICATION</scope>
    <source>
        <tissue evidence="6">Leaf</tissue>
    </source>
</reference>
<dbReference type="PANTHER" id="PTHR10110:SF117">
    <property type="entry name" value="SODIUM_HYDROGEN EXCHANGER 2"/>
    <property type="match status" value="1"/>
</dbReference>
<evidence type="ECO:0000256" key="2">
    <source>
        <dbReference type="ARBA" id="ARBA00022538"/>
    </source>
</evidence>
<dbReference type="PANTHER" id="PTHR10110">
    <property type="entry name" value="SODIUM/HYDROGEN EXCHANGER"/>
    <property type="match status" value="1"/>
</dbReference>
<evidence type="ECO:0000256" key="4">
    <source>
        <dbReference type="ARBA" id="ARBA00023065"/>
    </source>
</evidence>
<evidence type="ECO:0000313" key="6">
    <source>
        <dbReference type="RefSeq" id="XP_056688975.1"/>
    </source>
</evidence>
<keyword evidence="3" id="KW-0630">Potassium</keyword>
<evidence type="ECO:0000313" key="5">
    <source>
        <dbReference type="Proteomes" id="UP000813463"/>
    </source>
</evidence>
<evidence type="ECO:0000256" key="1">
    <source>
        <dbReference type="ARBA" id="ARBA00022448"/>
    </source>
</evidence>
<name>A0ABM3R024_SPIOL</name>
<dbReference type="RefSeq" id="XP_056688975.1">
    <property type="nucleotide sequence ID" value="XM_056832997.1"/>
</dbReference>
<dbReference type="GeneID" id="110802446"/>
<proteinExistence type="predicted"/>
<keyword evidence="5" id="KW-1185">Reference proteome</keyword>
<dbReference type="Proteomes" id="UP000813463">
    <property type="component" value="Chromosome 6"/>
</dbReference>
<dbReference type="InterPro" id="IPR018422">
    <property type="entry name" value="Cation/H_exchanger_CPA1"/>
</dbReference>
<sequence>MVGRAAFVFPLSWLMNFSKKSHNDKVTLNQQVVIWWVSLMRGAVSIALANNQFTRVGHTQLRGNAIMITICCPLQHNDEYLVVVMRKS</sequence>